<accession>A0A6A1V9L9</accession>
<dbReference type="PROSITE" id="PS00108">
    <property type="entry name" value="PROTEIN_KINASE_ST"/>
    <property type="match status" value="1"/>
</dbReference>
<dbReference type="GO" id="GO:0000307">
    <property type="term" value="C:cyclin-dependent protein kinase holoenzyme complex"/>
    <property type="evidence" value="ECO:0007669"/>
    <property type="project" value="TreeGrafter"/>
</dbReference>
<protein>
    <recommendedName>
        <fullName evidence="9">Protein kinase domain-containing protein</fullName>
    </recommendedName>
</protein>
<dbReference type="CDD" id="cd07840">
    <property type="entry name" value="STKc_CDK9_like"/>
    <property type="match status" value="1"/>
</dbReference>
<proteinExistence type="inferred from homology"/>
<dbReference type="SMART" id="SM00220">
    <property type="entry name" value="S_TKc"/>
    <property type="match status" value="1"/>
</dbReference>
<dbReference type="Proteomes" id="UP000516437">
    <property type="component" value="Chromosome 7"/>
</dbReference>
<dbReference type="PANTHER" id="PTHR24056">
    <property type="entry name" value="CELL DIVISION PROTEIN KINASE"/>
    <property type="match status" value="1"/>
</dbReference>
<dbReference type="InterPro" id="IPR000719">
    <property type="entry name" value="Prot_kinase_dom"/>
</dbReference>
<sequence>MGCVCSKGFFPHEYAVDNHVRNKASRANKSTKRFAASLRKEEAVAEGDGGATARLITNSTAEVAGSTLILWDERENNVVSEKPAKQKLQRGSTSEIGVGGGQEQPTIYRIGSLPNGERGAQVVAGWPSWLSAVAGEAIYGWVPRKADSFERLDKQCVSDLETNKIVALKKVRFANMDPESVRFMAREIIIMRRLDHPNVMKLEGLITSRVSGSLYLVFEYMEHDLAGLAATSGIKFTEAQIKCYMQQLLFGLDHCHSHGVLHRDIKGSNLLIDNNGNLKIGDFGLATFFHSHQKQPLTSRVVTLWYRPPELLLGSTNYGIAVDLWSTGCILAELFAGKPIMPGRTEVEQLHKIFKLCGSPSEEYWKKSKLPHATIFKPQHPYKRSVAESFKDFPTSVLALLDVLLSVEPDGRGTAASALQSEHACPGVLSPQMYRMLIMLSLFNFLYWVLINILYSLSVDISFFFMTKPLACDPSTLPKRRAAYGVGREHESSRNGIRESKAMPAPDANAELQASIQKRQGQSNPRSTSEKYNPEEDGGSGFPY</sequence>
<feature type="region of interest" description="Disordered" evidence="7">
    <location>
        <begin position="483"/>
        <end position="544"/>
    </location>
</feature>
<dbReference type="InterPro" id="IPR008271">
    <property type="entry name" value="Ser/Thr_kinase_AS"/>
</dbReference>
<name>A0A6A1V9L9_9ROSI</name>
<evidence type="ECO:0000256" key="2">
    <source>
        <dbReference type="ARBA" id="ARBA00022527"/>
    </source>
</evidence>
<evidence type="ECO:0000313" key="11">
    <source>
        <dbReference type="Proteomes" id="UP000516437"/>
    </source>
</evidence>
<dbReference type="GO" id="GO:0005524">
    <property type="term" value="F:ATP binding"/>
    <property type="evidence" value="ECO:0007669"/>
    <property type="project" value="UniProtKB-KW"/>
</dbReference>
<keyword evidence="4" id="KW-0547">Nucleotide-binding</keyword>
<evidence type="ECO:0000256" key="7">
    <source>
        <dbReference type="SAM" id="MobiDB-lite"/>
    </source>
</evidence>
<evidence type="ECO:0000256" key="1">
    <source>
        <dbReference type="ARBA" id="ARBA00006485"/>
    </source>
</evidence>
<evidence type="ECO:0000313" key="10">
    <source>
        <dbReference type="EMBL" id="KAB1208568.1"/>
    </source>
</evidence>
<dbReference type="SUPFAM" id="SSF56112">
    <property type="entry name" value="Protein kinase-like (PK-like)"/>
    <property type="match status" value="1"/>
</dbReference>
<organism evidence="10 11">
    <name type="scientific">Morella rubra</name>
    <name type="common">Chinese bayberry</name>
    <dbReference type="NCBI Taxonomy" id="262757"/>
    <lineage>
        <taxon>Eukaryota</taxon>
        <taxon>Viridiplantae</taxon>
        <taxon>Streptophyta</taxon>
        <taxon>Embryophyta</taxon>
        <taxon>Tracheophyta</taxon>
        <taxon>Spermatophyta</taxon>
        <taxon>Magnoliopsida</taxon>
        <taxon>eudicotyledons</taxon>
        <taxon>Gunneridae</taxon>
        <taxon>Pentapetalae</taxon>
        <taxon>rosids</taxon>
        <taxon>fabids</taxon>
        <taxon>Fagales</taxon>
        <taxon>Myricaceae</taxon>
        <taxon>Morella</taxon>
    </lineage>
</organism>
<dbReference type="GO" id="GO:0005634">
    <property type="term" value="C:nucleus"/>
    <property type="evidence" value="ECO:0007669"/>
    <property type="project" value="TreeGrafter"/>
</dbReference>
<dbReference type="GO" id="GO:0008353">
    <property type="term" value="F:RNA polymerase II CTD heptapeptide repeat kinase activity"/>
    <property type="evidence" value="ECO:0007669"/>
    <property type="project" value="TreeGrafter"/>
</dbReference>
<dbReference type="GO" id="GO:0032968">
    <property type="term" value="P:positive regulation of transcription elongation by RNA polymerase II"/>
    <property type="evidence" value="ECO:0007669"/>
    <property type="project" value="TreeGrafter"/>
</dbReference>
<feature type="compositionally biased region" description="Polar residues" evidence="7">
    <location>
        <begin position="512"/>
        <end position="527"/>
    </location>
</feature>
<keyword evidence="8" id="KW-0812">Transmembrane</keyword>
<dbReference type="InterPro" id="IPR011009">
    <property type="entry name" value="Kinase-like_dom_sf"/>
</dbReference>
<keyword evidence="11" id="KW-1185">Reference proteome</keyword>
<dbReference type="Gene3D" id="3.30.200.20">
    <property type="entry name" value="Phosphorylase Kinase, domain 1"/>
    <property type="match status" value="1"/>
</dbReference>
<reference evidence="10 11" key="1">
    <citation type="journal article" date="2019" name="Plant Biotechnol. J.">
        <title>The red bayberry genome and genetic basis of sex determination.</title>
        <authorList>
            <person name="Jia H.M."/>
            <person name="Jia H.J."/>
            <person name="Cai Q.L."/>
            <person name="Wang Y."/>
            <person name="Zhao H.B."/>
            <person name="Yang W.F."/>
            <person name="Wang G.Y."/>
            <person name="Li Y.H."/>
            <person name="Zhan D.L."/>
            <person name="Shen Y.T."/>
            <person name="Niu Q.F."/>
            <person name="Chang L."/>
            <person name="Qiu J."/>
            <person name="Zhao L."/>
            <person name="Xie H.B."/>
            <person name="Fu W.Y."/>
            <person name="Jin J."/>
            <person name="Li X.W."/>
            <person name="Jiao Y."/>
            <person name="Zhou C.C."/>
            <person name="Tu T."/>
            <person name="Chai C.Y."/>
            <person name="Gao J.L."/>
            <person name="Fan L.J."/>
            <person name="van de Weg E."/>
            <person name="Wang J.Y."/>
            <person name="Gao Z.S."/>
        </authorList>
    </citation>
    <scope>NUCLEOTIDE SEQUENCE [LARGE SCALE GENOMIC DNA]</scope>
    <source>
        <tissue evidence="10">Leaves</tissue>
    </source>
</reference>
<dbReference type="PANTHER" id="PTHR24056:SF397">
    <property type="entry name" value="OS11G0242500 PROTEIN"/>
    <property type="match status" value="1"/>
</dbReference>
<gene>
    <name evidence="10" type="ORF">CJ030_MR7G000991</name>
</gene>
<dbReference type="OrthoDB" id="779276at2759"/>
<keyword evidence="8" id="KW-1133">Transmembrane helix</keyword>
<evidence type="ECO:0000256" key="6">
    <source>
        <dbReference type="ARBA" id="ARBA00022840"/>
    </source>
</evidence>
<evidence type="ECO:0000256" key="4">
    <source>
        <dbReference type="ARBA" id="ARBA00022741"/>
    </source>
</evidence>
<evidence type="ECO:0000256" key="3">
    <source>
        <dbReference type="ARBA" id="ARBA00022679"/>
    </source>
</evidence>
<keyword evidence="5" id="KW-0418">Kinase</keyword>
<evidence type="ECO:0000259" key="9">
    <source>
        <dbReference type="PROSITE" id="PS50011"/>
    </source>
</evidence>
<dbReference type="AlphaFoldDB" id="A0A6A1V9L9"/>
<dbReference type="Pfam" id="PF00069">
    <property type="entry name" value="Pkinase"/>
    <property type="match status" value="1"/>
</dbReference>
<keyword evidence="8" id="KW-0472">Membrane</keyword>
<evidence type="ECO:0000256" key="8">
    <source>
        <dbReference type="SAM" id="Phobius"/>
    </source>
</evidence>
<dbReference type="InterPro" id="IPR050108">
    <property type="entry name" value="CDK"/>
</dbReference>
<feature type="compositionally biased region" description="Basic and acidic residues" evidence="7">
    <location>
        <begin position="487"/>
        <end position="501"/>
    </location>
</feature>
<dbReference type="PROSITE" id="PS50011">
    <property type="entry name" value="PROTEIN_KINASE_DOM"/>
    <property type="match status" value="1"/>
</dbReference>
<keyword evidence="3" id="KW-0808">Transferase</keyword>
<keyword evidence="6" id="KW-0067">ATP-binding</keyword>
<evidence type="ECO:0000256" key="5">
    <source>
        <dbReference type="ARBA" id="ARBA00022777"/>
    </source>
</evidence>
<dbReference type="EMBL" id="RXIC02000025">
    <property type="protein sequence ID" value="KAB1208568.1"/>
    <property type="molecule type" value="Genomic_DNA"/>
</dbReference>
<feature type="transmembrane region" description="Helical" evidence="8">
    <location>
        <begin position="433"/>
        <end position="457"/>
    </location>
</feature>
<comment type="caution">
    <text evidence="10">The sequence shown here is derived from an EMBL/GenBank/DDBJ whole genome shotgun (WGS) entry which is preliminary data.</text>
</comment>
<comment type="similarity">
    <text evidence="1">Belongs to the protein kinase superfamily. CMGC Ser/Thr protein kinase family. CDC2/CDKX subfamily.</text>
</comment>
<dbReference type="FunFam" id="1.10.510.10:FF:000043">
    <property type="entry name" value="probable serine/threonine-protein kinase At1g54610"/>
    <property type="match status" value="1"/>
</dbReference>
<dbReference type="Gene3D" id="1.10.510.10">
    <property type="entry name" value="Transferase(Phosphotransferase) domain 1"/>
    <property type="match status" value="1"/>
</dbReference>
<dbReference type="FunFam" id="3.30.200.20:FF:000021">
    <property type="entry name" value="probable serine/threonine-protein kinase At1g54610"/>
    <property type="match status" value="1"/>
</dbReference>
<feature type="domain" description="Protein kinase" evidence="9">
    <location>
        <begin position="128"/>
        <end position="426"/>
    </location>
</feature>
<keyword evidence="2" id="KW-0723">Serine/threonine-protein kinase</keyword>